<feature type="compositionally biased region" description="Pro residues" evidence="1">
    <location>
        <begin position="21"/>
        <end position="33"/>
    </location>
</feature>
<dbReference type="RefSeq" id="WP_229786537.1">
    <property type="nucleotide sequence ID" value="NZ_BMRB01000001.1"/>
</dbReference>
<dbReference type="EMBL" id="BMRB01000001">
    <property type="protein sequence ID" value="GGS17498.1"/>
    <property type="molecule type" value="Genomic_DNA"/>
</dbReference>
<reference evidence="2" key="2">
    <citation type="submission" date="2020-09" db="EMBL/GenBank/DDBJ databases">
        <authorList>
            <person name="Sun Q."/>
            <person name="Ohkuma M."/>
        </authorList>
    </citation>
    <scope>NUCLEOTIDE SEQUENCE</scope>
    <source>
        <strain evidence="2">JCM 3276</strain>
    </source>
</reference>
<evidence type="ECO:0000313" key="2">
    <source>
        <dbReference type="EMBL" id="GGS17498.1"/>
    </source>
</evidence>
<feature type="compositionally biased region" description="Basic residues" evidence="1">
    <location>
        <begin position="80"/>
        <end position="90"/>
    </location>
</feature>
<name>A0A918L7B2_9PSEU</name>
<dbReference type="InterPro" id="IPR045596">
    <property type="entry name" value="DUF6459"/>
</dbReference>
<reference evidence="2" key="1">
    <citation type="journal article" date="2014" name="Int. J. Syst. Evol. Microbiol.">
        <title>Complete genome sequence of Corynebacterium casei LMG S-19264T (=DSM 44701T), isolated from a smear-ripened cheese.</title>
        <authorList>
            <consortium name="US DOE Joint Genome Institute (JGI-PGF)"/>
            <person name="Walter F."/>
            <person name="Albersmeier A."/>
            <person name="Kalinowski J."/>
            <person name="Ruckert C."/>
        </authorList>
    </citation>
    <scope>NUCLEOTIDE SEQUENCE</scope>
    <source>
        <strain evidence="2">JCM 3276</strain>
    </source>
</reference>
<proteinExistence type="predicted"/>
<organism evidence="2 3">
    <name type="scientific">Actinokineospora fastidiosa</name>
    <dbReference type="NCBI Taxonomy" id="1816"/>
    <lineage>
        <taxon>Bacteria</taxon>
        <taxon>Bacillati</taxon>
        <taxon>Actinomycetota</taxon>
        <taxon>Actinomycetes</taxon>
        <taxon>Pseudonocardiales</taxon>
        <taxon>Pseudonocardiaceae</taxon>
        <taxon>Actinokineospora</taxon>
    </lineage>
</organism>
<keyword evidence="3" id="KW-1185">Reference proteome</keyword>
<dbReference type="Pfam" id="PF20060">
    <property type="entry name" value="DUF6459"/>
    <property type="match status" value="1"/>
</dbReference>
<dbReference type="Proteomes" id="UP000660680">
    <property type="component" value="Unassembled WGS sequence"/>
</dbReference>
<comment type="caution">
    <text evidence="2">The sequence shown here is derived from an EMBL/GenBank/DDBJ whole genome shotgun (WGS) entry which is preliminary data.</text>
</comment>
<accession>A0A918L7B2</accession>
<feature type="region of interest" description="Disordered" evidence="1">
    <location>
        <begin position="1"/>
        <end position="92"/>
    </location>
</feature>
<protein>
    <submittedName>
        <fullName evidence="2">Uncharacterized protein</fullName>
    </submittedName>
</protein>
<evidence type="ECO:0000313" key="3">
    <source>
        <dbReference type="Proteomes" id="UP000660680"/>
    </source>
</evidence>
<feature type="compositionally biased region" description="Pro residues" evidence="1">
    <location>
        <begin position="46"/>
        <end position="56"/>
    </location>
</feature>
<evidence type="ECO:0000256" key="1">
    <source>
        <dbReference type="SAM" id="MobiDB-lite"/>
    </source>
</evidence>
<sequence>MLTTLPTPTSHANHPTRPAQPAQPEPVPLPEPARPQCTALSEQPARPQPTPLPAPTQHPESPALPNHTPPPIRPTSPAARRPHPLRRCPPPHHYLTRLVTALVETMAGRRGPNQLAPHLTYPAQTALRVLPRQPRTLRLRSVHVCQVHPTAVEVAATLDTPTRAKALAARLEHTTRGWQFTALHLIGG</sequence>
<dbReference type="AlphaFoldDB" id="A0A918L7B2"/>
<feature type="compositionally biased region" description="Polar residues" evidence="1">
    <location>
        <begin position="1"/>
        <end position="13"/>
    </location>
</feature>
<gene>
    <name evidence="2" type="ORF">GCM10010171_07390</name>
</gene>